<dbReference type="EMBL" id="CAJPWZ010000287">
    <property type="protein sequence ID" value="CAG2189197.1"/>
    <property type="molecule type" value="Genomic_DNA"/>
</dbReference>
<evidence type="ECO:0000313" key="4">
    <source>
        <dbReference type="Proteomes" id="UP000683360"/>
    </source>
</evidence>
<proteinExistence type="predicted"/>
<evidence type="ECO:0000313" key="3">
    <source>
        <dbReference type="EMBL" id="CAG2189197.1"/>
    </source>
</evidence>
<feature type="compositionally biased region" description="Basic and acidic residues" evidence="1">
    <location>
        <begin position="69"/>
        <end position="95"/>
    </location>
</feature>
<dbReference type="PANTHER" id="PTHR10773:SF19">
    <property type="match status" value="1"/>
</dbReference>
<dbReference type="AlphaFoldDB" id="A0A8S3Q3Z7"/>
<protein>
    <recommendedName>
        <fullName evidence="2">DUF7869 domain-containing protein</fullName>
    </recommendedName>
</protein>
<organism evidence="3 4">
    <name type="scientific">Mytilus edulis</name>
    <name type="common">Blue mussel</name>
    <dbReference type="NCBI Taxonomy" id="6550"/>
    <lineage>
        <taxon>Eukaryota</taxon>
        <taxon>Metazoa</taxon>
        <taxon>Spiralia</taxon>
        <taxon>Lophotrochozoa</taxon>
        <taxon>Mollusca</taxon>
        <taxon>Bivalvia</taxon>
        <taxon>Autobranchia</taxon>
        <taxon>Pteriomorphia</taxon>
        <taxon>Mytilida</taxon>
        <taxon>Mytiloidea</taxon>
        <taxon>Mytilidae</taxon>
        <taxon>Mytilinae</taxon>
        <taxon>Mytilus</taxon>
    </lineage>
</organism>
<dbReference type="PANTHER" id="PTHR10773">
    <property type="entry name" value="DNA-DIRECTED RNA POLYMERASES I, II, AND III SUBUNIT RPABC2"/>
    <property type="match status" value="1"/>
</dbReference>
<feature type="region of interest" description="Disordered" evidence="1">
    <location>
        <begin position="63"/>
        <end position="149"/>
    </location>
</feature>
<evidence type="ECO:0000256" key="1">
    <source>
        <dbReference type="SAM" id="MobiDB-lite"/>
    </source>
</evidence>
<gene>
    <name evidence="3" type="ORF">MEDL_4597</name>
</gene>
<comment type="caution">
    <text evidence="3">The sequence shown here is derived from an EMBL/GenBank/DDBJ whole genome shotgun (WGS) entry which is preliminary data.</text>
</comment>
<name>A0A8S3Q3Z7_MYTED</name>
<dbReference type="OrthoDB" id="6161632at2759"/>
<dbReference type="Pfam" id="PF25273">
    <property type="entry name" value="DUF7869"/>
    <property type="match status" value="1"/>
</dbReference>
<keyword evidence="4" id="KW-1185">Reference proteome</keyword>
<dbReference type="InterPro" id="IPR057191">
    <property type="entry name" value="DUF7869"/>
</dbReference>
<feature type="compositionally biased region" description="Acidic residues" evidence="1">
    <location>
        <begin position="100"/>
        <end position="109"/>
    </location>
</feature>
<sequence length="806" mass="93236">MDANRLSRGQQLVELALKNKEIEDRPLESSQSISMLNASTFLRIQGETLQNYRQIKEKDLECNESDNFDSDKEFSQHDLDDSTKDPDWGPEKDSNNNDAIDSENDDSDLEQNNVQSEKSVLEPDNNIIQTDDAGLENTGHTRTKRKKKAPAEWLKNTNKRLRMEGKQYKGVLKNEKGIRTYCIDREQRIMAPSGCTNKCKKSEKRKCQIFEEKEREEIFNGFWQLIWEEKKVFVCNLVEKHDVKQRTTVGASRRKCSYSYFLTKNGSKFPVCKSMFLSTLGIGEKMMYEWILNSKNGIPHKSNVKRPAKQYDIDRKQYAKSFLERLPKLPSHYCRASSSKVYLEPVFQSISELHREYRKEAQKDESPVISRSLFHNILDELNISLFQPRKDQCDTCCGYEAGNINKVMYDQHIVKKEAARAEKNKDKEAALTKDDMKVISLDLQALLMCPLLKASAMYYKTKLSCHNFTIFDMKTKDVICYFWTEVEGDLTSNSFSSCVVDYIMSLDNSIKTLIIYSDGCTYQNRNVTLSNALLKVAYDKKITIFQKYLERGHTQMEVDSVHSVIERKLKNKPIYVPQNYVDIFKVSRLERPYDVKYLSHQFFKKYSDLNYYNSIRPGSKVGDNVVTDIRALMYLPEGEIKYKLAMSGDYLELPRRAKISAPGDTDQNLVTHLLHHIVDGIAENGPLYGRWLFPYERANGWMSRQGLKKGGEEATIMETYVIYDWCVYMMLSQKMMPATSSTNSISNAAAFVREKMSNAISTDSVFTSIGRVEEFQIPCYLLEQMKNFDNTISSSMPSCAKKFIHW</sequence>
<feature type="domain" description="DUF7869" evidence="2">
    <location>
        <begin position="472"/>
        <end position="605"/>
    </location>
</feature>
<reference evidence="3" key="1">
    <citation type="submission" date="2021-03" db="EMBL/GenBank/DDBJ databases">
        <authorList>
            <person name="Bekaert M."/>
        </authorList>
    </citation>
    <scope>NUCLEOTIDE SEQUENCE</scope>
</reference>
<accession>A0A8S3Q3Z7</accession>
<dbReference type="Proteomes" id="UP000683360">
    <property type="component" value="Unassembled WGS sequence"/>
</dbReference>
<evidence type="ECO:0000259" key="2">
    <source>
        <dbReference type="Pfam" id="PF25273"/>
    </source>
</evidence>